<reference evidence="1" key="1">
    <citation type="submission" date="2020-08" db="EMBL/GenBank/DDBJ databases">
        <title>Multicomponent nature underlies the extraordinary mechanical properties of spider dragline silk.</title>
        <authorList>
            <person name="Kono N."/>
            <person name="Nakamura H."/>
            <person name="Mori M."/>
            <person name="Yoshida Y."/>
            <person name="Ohtoshi R."/>
            <person name="Malay A.D."/>
            <person name="Moran D.A.P."/>
            <person name="Tomita M."/>
            <person name="Numata K."/>
            <person name="Arakawa K."/>
        </authorList>
    </citation>
    <scope>NUCLEOTIDE SEQUENCE</scope>
</reference>
<dbReference type="EMBL" id="BMAV01020413">
    <property type="protein sequence ID" value="GFY73856.1"/>
    <property type="molecule type" value="Genomic_DNA"/>
</dbReference>
<evidence type="ECO:0000313" key="2">
    <source>
        <dbReference type="Proteomes" id="UP000886998"/>
    </source>
</evidence>
<evidence type="ECO:0000313" key="1">
    <source>
        <dbReference type="EMBL" id="GFY73856.1"/>
    </source>
</evidence>
<proteinExistence type="predicted"/>
<name>A0A8X6YJ30_9ARAC</name>
<dbReference type="AlphaFoldDB" id="A0A8X6YJ30"/>
<sequence length="85" mass="9777">MDTTQSGRKALFPKESFSLLLQACSLSVEYLSEMRIIDQDDPTSSKPYGIFPHESLTQVMEAMSITDYSLLHCPYRYFCSVKNER</sequence>
<gene>
    <name evidence="1" type="ORF">TNIN_348411</name>
</gene>
<comment type="caution">
    <text evidence="1">The sequence shown here is derived from an EMBL/GenBank/DDBJ whole genome shotgun (WGS) entry which is preliminary data.</text>
</comment>
<protein>
    <submittedName>
        <fullName evidence="1">Uncharacterized protein</fullName>
    </submittedName>
</protein>
<accession>A0A8X6YJ30</accession>
<organism evidence="1 2">
    <name type="scientific">Trichonephila inaurata madagascariensis</name>
    <dbReference type="NCBI Taxonomy" id="2747483"/>
    <lineage>
        <taxon>Eukaryota</taxon>
        <taxon>Metazoa</taxon>
        <taxon>Ecdysozoa</taxon>
        <taxon>Arthropoda</taxon>
        <taxon>Chelicerata</taxon>
        <taxon>Arachnida</taxon>
        <taxon>Araneae</taxon>
        <taxon>Araneomorphae</taxon>
        <taxon>Entelegynae</taxon>
        <taxon>Araneoidea</taxon>
        <taxon>Nephilidae</taxon>
        <taxon>Trichonephila</taxon>
        <taxon>Trichonephila inaurata</taxon>
    </lineage>
</organism>
<dbReference type="Proteomes" id="UP000886998">
    <property type="component" value="Unassembled WGS sequence"/>
</dbReference>
<keyword evidence="2" id="KW-1185">Reference proteome</keyword>